<gene>
    <name evidence="2" type="ORF">HW423_04580</name>
</gene>
<dbReference type="RefSeq" id="WP_218930768.1">
    <property type="nucleotide sequence ID" value="NZ_JACAOA010000009.1"/>
</dbReference>
<dbReference type="AlphaFoldDB" id="A0A839A4X9"/>
<reference evidence="2 3" key="1">
    <citation type="submission" date="2020-06" db="EMBL/GenBank/DDBJ databases">
        <title>Reclassification of Facklamia ignava, Facklamia soureckii and Facklami tabacinasalis as Falseniella iganva gen. nov., comb. nov., Hutsoniella ignava gen. nov., comb. nov., and Ruoffia tabacinasalis gen. nov., comb. nov and description of Ruoffia haltotolerans sp. nov., isolated from hypersaline Inland Sea of Qatar.</title>
        <authorList>
            <person name="Fotedar R."/>
            <person name="Sankaranarayanan K."/>
            <person name="Lawson P."/>
            <person name="Caldwell M."/>
            <person name="Zeyara A."/>
            <person name="Al Malki A."/>
            <person name="Ali M."/>
        </authorList>
    </citation>
    <scope>NUCLEOTIDE SEQUENCE [LARGE SCALE GENOMIC DNA]</scope>
    <source>
        <strain evidence="2 3">INB8</strain>
    </source>
</reference>
<evidence type="ECO:0000313" key="2">
    <source>
        <dbReference type="EMBL" id="MBA5729057.1"/>
    </source>
</evidence>
<protein>
    <submittedName>
        <fullName evidence="2">Uncharacterized protein</fullName>
    </submittedName>
</protein>
<evidence type="ECO:0000256" key="1">
    <source>
        <dbReference type="SAM" id="Phobius"/>
    </source>
</evidence>
<keyword evidence="1" id="KW-1133">Transmembrane helix</keyword>
<accession>A0A839A4X9</accession>
<sequence length="65" mass="7294">MSKRKTSFSMRMLVALVLGLALVVAVDLVGTNLGTIYTDFVQSEIIAWFGLLETGFLCFLRMLEY</sequence>
<dbReference type="Proteomes" id="UP000571018">
    <property type="component" value="Unassembled WGS sequence"/>
</dbReference>
<keyword evidence="1" id="KW-0812">Transmembrane</keyword>
<dbReference type="EMBL" id="JACAOA010000009">
    <property type="protein sequence ID" value="MBA5729057.1"/>
    <property type="molecule type" value="Genomic_DNA"/>
</dbReference>
<keyword evidence="1" id="KW-0472">Membrane</keyword>
<name>A0A839A4X9_9LACT</name>
<evidence type="ECO:0000313" key="3">
    <source>
        <dbReference type="Proteomes" id="UP000571018"/>
    </source>
</evidence>
<comment type="caution">
    <text evidence="2">The sequence shown here is derived from an EMBL/GenBank/DDBJ whole genome shotgun (WGS) entry which is preliminary data.</text>
</comment>
<feature type="transmembrane region" description="Helical" evidence="1">
    <location>
        <begin position="45"/>
        <end position="63"/>
    </location>
</feature>
<keyword evidence="3" id="KW-1185">Reference proteome</keyword>
<proteinExistence type="predicted"/>
<organism evidence="2 3">
    <name type="scientific">Ruoffia halotolerans</name>
    <dbReference type="NCBI Taxonomy" id="2748684"/>
    <lineage>
        <taxon>Bacteria</taxon>
        <taxon>Bacillati</taxon>
        <taxon>Bacillota</taxon>
        <taxon>Bacilli</taxon>
        <taxon>Lactobacillales</taxon>
        <taxon>Aerococcaceae</taxon>
        <taxon>Ruoffia</taxon>
    </lineage>
</organism>